<dbReference type="GO" id="GO:0043410">
    <property type="term" value="P:positive regulation of MAPK cascade"/>
    <property type="evidence" value="ECO:0007669"/>
    <property type="project" value="TreeGrafter"/>
</dbReference>
<evidence type="ECO:0000256" key="9">
    <source>
        <dbReference type="RuleBase" id="RU000688"/>
    </source>
</evidence>
<evidence type="ECO:0000256" key="1">
    <source>
        <dbReference type="ARBA" id="ARBA00004651"/>
    </source>
</evidence>
<evidence type="ECO:0000256" key="3">
    <source>
        <dbReference type="ARBA" id="ARBA00022692"/>
    </source>
</evidence>
<evidence type="ECO:0000256" key="11">
    <source>
        <dbReference type="SAM" id="Phobius"/>
    </source>
</evidence>
<gene>
    <name evidence="13" type="ORF">WR25_10239</name>
</gene>
<feature type="transmembrane region" description="Helical" evidence="11">
    <location>
        <begin position="303"/>
        <end position="326"/>
    </location>
</feature>
<dbReference type="PANTHER" id="PTHR24248">
    <property type="entry name" value="ADRENERGIC RECEPTOR-RELATED G-PROTEIN COUPLED RECEPTOR"/>
    <property type="match status" value="1"/>
</dbReference>
<evidence type="ECO:0000256" key="6">
    <source>
        <dbReference type="ARBA" id="ARBA00023136"/>
    </source>
</evidence>
<evidence type="ECO:0000256" key="8">
    <source>
        <dbReference type="ARBA" id="ARBA00023224"/>
    </source>
</evidence>
<keyword evidence="3 9" id="KW-0812">Transmembrane</keyword>
<dbReference type="InterPro" id="IPR017452">
    <property type="entry name" value="GPCR_Rhodpsn_7TM"/>
</dbReference>
<feature type="compositionally biased region" description="Basic and acidic residues" evidence="10">
    <location>
        <begin position="249"/>
        <end position="268"/>
    </location>
</feature>
<dbReference type="Gene3D" id="1.20.1070.10">
    <property type="entry name" value="Rhodopsin 7-helix transmembrane proteins"/>
    <property type="match status" value="1"/>
</dbReference>
<name>A0A2A2KCU1_9BILA</name>
<feature type="transmembrane region" description="Helical" evidence="11">
    <location>
        <begin position="70"/>
        <end position="88"/>
    </location>
</feature>
<organism evidence="13 14">
    <name type="scientific">Diploscapter pachys</name>
    <dbReference type="NCBI Taxonomy" id="2018661"/>
    <lineage>
        <taxon>Eukaryota</taxon>
        <taxon>Metazoa</taxon>
        <taxon>Ecdysozoa</taxon>
        <taxon>Nematoda</taxon>
        <taxon>Chromadorea</taxon>
        <taxon>Rhabditida</taxon>
        <taxon>Rhabditina</taxon>
        <taxon>Rhabditomorpha</taxon>
        <taxon>Rhabditoidea</taxon>
        <taxon>Rhabditidae</taxon>
        <taxon>Diploscapter</taxon>
    </lineage>
</organism>
<dbReference type="STRING" id="2018661.A0A2A2KCU1"/>
<evidence type="ECO:0000256" key="10">
    <source>
        <dbReference type="SAM" id="MobiDB-lite"/>
    </source>
</evidence>
<dbReference type="PANTHER" id="PTHR24248:SF200">
    <property type="entry name" value="5-HYDROXYTRYPTAMINE RECEPTOR 1B-LIKE ISOFORM X1"/>
    <property type="match status" value="1"/>
</dbReference>
<feature type="transmembrane region" description="Helical" evidence="11">
    <location>
        <begin position="192"/>
        <end position="217"/>
    </location>
</feature>
<dbReference type="SMART" id="SM01381">
    <property type="entry name" value="7TM_GPCR_Srsx"/>
    <property type="match status" value="1"/>
</dbReference>
<keyword evidence="2" id="KW-1003">Cell membrane</keyword>
<evidence type="ECO:0000256" key="2">
    <source>
        <dbReference type="ARBA" id="ARBA00022475"/>
    </source>
</evidence>
<dbReference type="OrthoDB" id="5957871at2759"/>
<dbReference type="GO" id="GO:0005886">
    <property type="term" value="C:plasma membrane"/>
    <property type="evidence" value="ECO:0007669"/>
    <property type="project" value="UniProtKB-SubCell"/>
</dbReference>
<keyword evidence="14" id="KW-1185">Reference proteome</keyword>
<keyword evidence="5 9" id="KW-0297">G-protein coupled receptor</keyword>
<dbReference type="InterPro" id="IPR000276">
    <property type="entry name" value="GPCR_Rhodpsn"/>
</dbReference>
<dbReference type="PROSITE" id="PS00237">
    <property type="entry name" value="G_PROTEIN_RECEP_F1_1"/>
    <property type="match status" value="1"/>
</dbReference>
<evidence type="ECO:0000313" key="14">
    <source>
        <dbReference type="Proteomes" id="UP000218231"/>
    </source>
</evidence>
<protein>
    <recommendedName>
        <fullName evidence="12">G-protein coupled receptors family 1 profile domain-containing protein</fullName>
    </recommendedName>
</protein>
<feature type="domain" description="G-protein coupled receptors family 1 profile" evidence="12">
    <location>
        <begin position="49"/>
        <end position="354"/>
    </location>
</feature>
<feature type="region of interest" description="Disordered" evidence="10">
    <location>
        <begin position="232"/>
        <end position="291"/>
    </location>
</feature>
<dbReference type="CDD" id="cd15331">
    <property type="entry name" value="7tmA_5-HT1A_invertebrates"/>
    <property type="match status" value="1"/>
</dbReference>
<keyword evidence="4 11" id="KW-1133">Transmembrane helix</keyword>
<dbReference type="EMBL" id="LIAE01008919">
    <property type="protein sequence ID" value="PAV71784.1"/>
    <property type="molecule type" value="Genomic_DNA"/>
</dbReference>
<evidence type="ECO:0000313" key="13">
    <source>
        <dbReference type="EMBL" id="PAV71784.1"/>
    </source>
</evidence>
<evidence type="ECO:0000259" key="12">
    <source>
        <dbReference type="PROSITE" id="PS50262"/>
    </source>
</evidence>
<dbReference type="PRINTS" id="PR00237">
    <property type="entry name" value="GPCRRHODOPSN"/>
</dbReference>
<keyword evidence="6 11" id="KW-0472">Membrane</keyword>
<dbReference type="GO" id="GO:0071880">
    <property type="term" value="P:adenylate cyclase-activating adrenergic receptor signaling pathway"/>
    <property type="evidence" value="ECO:0007669"/>
    <property type="project" value="TreeGrafter"/>
</dbReference>
<evidence type="ECO:0000256" key="4">
    <source>
        <dbReference type="ARBA" id="ARBA00022989"/>
    </source>
</evidence>
<feature type="transmembrane region" description="Helical" evidence="11">
    <location>
        <begin position="149"/>
        <end position="172"/>
    </location>
</feature>
<feature type="transmembrane region" description="Helical" evidence="11">
    <location>
        <begin position="338"/>
        <end position="357"/>
    </location>
</feature>
<comment type="similarity">
    <text evidence="9">Belongs to the G-protein coupled receptor 1 family.</text>
</comment>
<evidence type="ECO:0000256" key="5">
    <source>
        <dbReference type="ARBA" id="ARBA00023040"/>
    </source>
</evidence>
<dbReference type="AlphaFoldDB" id="A0A2A2KCU1"/>
<dbReference type="SUPFAM" id="SSF81321">
    <property type="entry name" value="Family A G protein-coupled receptor-like"/>
    <property type="match status" value="1"/>
</dbReference>
<feature type="transmembrane region" description="Helical" evidence="11">
    <location>
        <begin position="29"/>
        <end position="58"/>
    </location>
</feature>
<dbReference type="PROSITE" id="PS50262">
    <property type="entry name" value="G_PROTEIN_RECEP_F1_2"/>
    <property type="match status" value="1"/>
</dbReference>
<dbReference type="GO" id="GO:0004930">
    <property type="term" value="F:G protein-coupled receptor activity"/>
    <property type="evidence" value="ECO:0007669"/>
    <property type="project" value="UniProtKB-KW"/>
</dbReference>
<dbReference type="Pfam" id="PF00001">
    <property type="entry name" value="7tm_1"/>
    <property type="match status" value="1"/>
</dbReference>
<comment type="subcellular location">
    <subcellularLocation>
        <location evidence="1">Cell membrane</location>
        <topology evidence="1">Multi-pass membrane protein</topology>
    </subcellularLocation>
</comment>
<feature type="transmembrane region" description="Helical" evidence="11">
    <location>
        <begin position="108"/>
        <end position="129"/>
    </location>
</feature>
<keyword evidence="7 9" id="KW-0675">Receptor</keyword>
<keyword evidence="8 9" id="KW-0807">Transducer</keyword>
<reference evidence="13 14" key="1">
    <citation type="journal article" date="2017" name="Curr. Biol.">
        <title>Genome architecture and evolution of a unichromosomal asexual nematode.</title>
        <authorList>
            <person name="Fradin H."/>
            <person name="Zegar C."/>
            <person name="Gutwein M."/>
            <person name="Lucas J."/>
            <person name="Kovtun M."/>
            <person name="Corcoran D."/>
            <person name="Baugh L.R."/>
            <person name="Kiontke K."/>
            <person name="Gunsalus K."/>
            <person name="Fitch D.H."/>
            <person name="Piano F."/>
        </authorList>
    </citation>
    <scope>NUCLEOTIDE SEQUENCE [LARGE SCALE GENOMIC DNA]</scope>
    <source>
        <strain evidence="13">PF1309</strain>
    </source>
</reference>
<evidence type="ECO:0000256" key="7">
    <source>
        <dbReference type="ARBA" id="ARBA00023170"/>
    </source>
</evidence>
<feature type="compositionally biased region" description="Basic residues" evidence="10">
    <location>
        <begin position="278"/>
        <end position="287"/>
    </location>
</feature>
<proteinExistence type="inferred from homology"/>
<feature type="compositionally biased region" description="Polar residues" evidence="10">
    <location>
        <begin position="234"/>
        <end position="247"/>
    </location>
</feature>
<sequence>MFNESSAEVLALGLQQPQQGIFEGITHDLVLTVLLASILSVLTIACVIGNVFVLLAIVMERDLRGRPQSYLIFSLACADLIVGTIVMPLGAYNTITGQWKLGVLLCDIWISVDVLVCTASILHLVAIALDRYWSVTDISYVQNRTPRRIVGMLVAIWTTSLLISLAPFAGWKDKNFVDRVNKQYTCLISQEISYQVFSTATAFYIPLIAIICVYWKIMRAAKKRFKRERDRRTIQNGSRFESTSTTQSEEDKTTQAIETIERTRDGEPHGLGGGELRKSKKRKKRKHETTIETKREKKAWRTLAIITGTFIACWTPFFLISLYRPICRCQILPALELITTWLGYLNSVLNFIIYTVFSPDFRAAFKKIAKRICLVTEF</sequence>
<dbReference type="Proteomes" id="UP000218231">
    <property type="component" value="Unassembled WGS sequence"/>
</dbReference>
<accession>A0A2A2KCU1</accession>
<comment type="caution">
    <text evidence="13">The sequence shown here is derived from an EMBL/GenBank/DDBJ whole genome shotgun (WGS) entry which is preliminary data.</text>
</comment>